<keyword evidence="2" id="KW-1185">Reference proteome</keyword>
<evidence type="ECO:0008006" key="3">
    <source>
        <dbReference type="Google" id="ProtNLM"/>
    </source>
</evidence>
<gene>
    <name evidence="1" type="ORF">BQ4739_LOCUS10976</name>
</gene>
<organism evidence="1 2">
    <name type="scientific">Tetradesmus obliquus</name>
    <name type="common">Green alga</name>
    <name type="synonym">Acutodesmus obliquus</name>
    <dbReference type="NCBI Taxonomy" id="3088"/>
    <lineage>
        <taxon>Eukaryota</taxon>
        <taxon>Viridiplantae</taxon>
        <taxon>Chlorophyta</taxon>
        <taxon>core chlorophytes</taxon>
        <taxon>Chlorophyceae</taxon>
        <taxon>CS clade</taxon>
        <taxon>Sphaeropleales</taxon>
        <taxon>Scenedesmaceae</taxon>
        <taxon>Tetradesmus</taxon>
    </lineage>
</organism>
<dbReference type="AlphaFoldDB" id="A0A383VZE0"/>
<sequence length="90" mass="9915">MQQQQQHQQQQLLKRKRVPLPSAMLGGHTAAEVVAVTDHLLQPTGQGAGRLLYCIHWRAAAGAEGDSWEPLKHLRQTASSCCGSTMQRMV</sequence>
<accession>A0A383VZE0</accession>
<proteinExistence type="predicted"/>
<name>A0A383VZE0_TETOB</name>
<evidence type="ECO:0000313" key="2">
    <source>
        <dbReference type="Proteomes" id="UP000256970"/>
    </source>
</evidence>
<dbReference type="EMBL" id="FNXT01001011">
    <property type="protein sequence ID" value="SZX70808.1"/>
    <property type="molecule type" value="Genomic_DNA"/>
</dbReference>
<protein>
    <recommendedName>
        <fullName evidence="3">Chromo domain-containing protein</fullName>
    </recommendedName>
</protein>
<reference evidence="1 2" key="1">
    <citation type="submission" date="2016-10" db="EMBL/GenBank/DDBJ databases">
        <authorList>
            <person name="Cai Z."/>
        </authorList>
    </citation>
    <scope>NUCLEOTIDE SEQUENCE [LARGE SCALE GENOMIC DNA]</scope>
</reference>
<dbReference type="Proteomes" id="UP000256970">
    <property type="component" value="Unassembled WGS sequence"/>
</dbReference>
<evidence type="ECO:0000313" key="1">
    <source>
        <dbReference type="EMBL" id="SZX70808.1"/>
    </source>
</evidence>